<evidence type="ECO:0000256" key="3">
    <source>
        <dbReference type="ARBA" id="ARBA00005336"/>
    </source>
</evidence>
<keyword evidence="5 10" id="KW-0378">Hydrolase</keyword>
<dbReference type="SUPFAM" id="SSF51445">
    <property type="entry name" value="(Trans)glycosidases"/>
    <property type="match status" value="1"/>
</dbReference>
<dbReference type="Pfam" id="PF01915">
    <property type="entry name" value="Glyco_hydro_3_C"/>
    <property type="match status" value="1"/>
</dbReference>
<dbReference type="Gene3D" id="2.60.40.10">
    <property type="entry name" value="Immunoglobulins"/>
    <property type="match status" value="1"/>
</dbReference>
<gene>
    <name evidence="12" type="ORF">M501DRAFT_951578</name>
</gene>
<dbReference type="EC" id="3.2.1.21" evidence="4 10"/>
<dbReference type="Proteomes" id="UP000799429">
    <property type="component" value="Unassembled WGS sequence"/>
</dbReference>
<dbReference type="InterPro" id="IPR026891">
    <property type="entry name" value="Fn3-like"/>
</dbReference>
<evidence type="ECO:0000256" key="7">
    <source>
        <dbReference type="ARBA" id="ARBA00023277"/>
    </source>
</evidence>
<proteinExistence type="inferred from homology"/>
<comment type="catalytic activity">
    <reaction evidence="1 10">
        <text>Hydrolysis of terminal, non-reducing beta-D-glucosyl residues with release of beta-D-glucose.</text>
        <dbReference type="EC" id="3.2.1.21"/>
    </reaction>
</comment>
<dbReference type="PANTHER" id="PTHR42715">
    <property type="entry name" value="BETA-GLUCOSIDASE"/>
    <property type="match status" value="1"/>
</dbReference>
<dbReference type="Gene3D" id="2.60.120.260">
    <property type="entry name" value="Galactose-binding domain-like"/>
    <property type="match status" value="1"/>
</dbReference>
<protein>
    <recommendedName>
        <fullName evidence="4 10">beta-glucosidase</fullName>
        <ecNumber evidence="4 10">3.2.1.21</ecNumber>
    </recommendedName>
</protein>
<evidence type="ECO:0000256" key="2">
    <source>
        <dbReference type="ARBA" id="ARBA00004987"/>
    </source>
</evidence>
<evidence type="ECO:0000256" key="10">
    <source>
        <dbReference type="RuleBase" id="RU361161"/>
    </source>
</evidence>
<dbReference type="Gene3D" id="3.20.20.300">
    <property type="entry name" value="Glycoside hydrolase, family 3, N-terminal domain"/>
    <property type="match status" value="1"/>
</dbReference>
<keyword evidence="7 10" id="KW-0119">Carbohydrate metabolism</keyword>
<evidence type="ECO:0000313" key="13">
    <source>
        <dbReference type="Proteomes" id="UP000799429"/>
    </source>
</evidence>
<dbReference type="InterPro" id="IPR050288">
    <property type="entry name" value="Cellulose_deg_GH3"/>
</dbReference>
<dbReference type="EMBL" id="MU006092">
    <property type="protein sequence ID" value="KAF2840947.1"/>
    <property type="molecule type" value="Genomic_DNA"/>
</dbReference>
<evidence type="ECO:0000313" key="12">
    <source>
        <dbReference type="EMBL" id="KAF2840947.1"/>
    </source>
</evidence>
<dbReference type="Pfam" id="PF00933">
    <property type="entry name" value="Glyco_hydro_3"/>
    <property type="match status" value="1"/>
</dbReference>
<dbReference type="InterPro" id="IPR019800">
    <property type="entry name" value="Glyco_hydro_3_AS"/>
</dbReference>
<dbReference type="OrthoDB" id="47059at2759"/>
<evidence type="ECO:0000256" key="1">
    <source>
        <dbReference type="ARBA" id="ARBA00000448"/>
    </source>
</evidence>
<keyword evidence="13" id="KW-1185">Reference proteome</keyword>
<evidence type="ECO:0000256" key="5">
    <source>
        <dbReference type="ARBA" id="ARBA00022801"/>
    </source>
</evidence>
<dbReference type="Pfam" id="PF14310">
    <property type="entry name" value="Fn3-like"/>
    <property type="match status" value="1"/>
</dbReference>
<dbReference type="InterPro" id="IPR002772">
    <property type="entry name" value="Glyco_hydro_3_C"/>
</dbReference>
<evidence type="ECO:0000256" key="6">
    <source>
        <dbReference type="ARBA" id="ARBA00023180"/>
    </source>
</evidence>
<dbReference type="AlphaFoldDB" id="A0A9P4SE87"/>
<evidence type="ECO:0000256" key="8">
    <source>
        <dbReference type="ARBA" id="ARBA00023295"/>
    </source>
</evidence>
<dbReference type="InterPro" id="IPR037524">
    <property type="entry name" value="PA14/GLEYA"/>
</dbReference>
<name>A0A9P4SE87_9PEZI</name>
<dbReference type="InterPro" id="IPR013783">
    <property type="entry name" value="Ig-like_fold"/>
</dbReference>
<dbReference type="InterPro" id="IPR036881">
    <property type="entry name" value="Glyco_hydro_3_C_sf"/>
</dbReference>
<evidence type="ECO:0000256" key="9">
    <source>
        <dbReference type="ARBA" id="ARBA00023326"/>
    </source>
</evidence>
<dbReference type="InterPro" id="IPR017853">
    <property type="entry name" value="GH"/>
</dbReference>
<comment type="caution">
    <text evidence="12">The sequence shown here is derived from an EMBL/GenBank/DDBJ whole genome shotgun (WGS) entry which is preliminary data.</text>
</comment>
<sequence length="866" mass="94630">MSISGPASAAPNVEELLPKLTLEEKVSLLAGADWWRTVGIQRDGVFIPKLKVSDGPNGARGESYVSGVKAACFPAESNLGCTFDTELIYRIGQELAEETKSKSADILLAPTVNIVRSPLGGRNFETYGEDPFLIGKLGAACVNGLLSRGTGACPKHFVANEAENKRRTLNVDVSETALREIYLYPFQIIMKESDPWCFMSSYNYVQGKPTGANKRLLTDILRDEWGFKGLIMSDWLGTYSTTEPIIAGMDLEMPGPYVQRGPKLVEAVKTGQVPQVTIDASTKRILTLLYKANKFSSPTEAPETAAESPIRDALICQAAADGMVLLKNTDSILPLKKGVKVAVIGQHADSTNMSGGGSARMTYPMRGVTPLQGLWGAEVEFEYHPGVPVYNALPLPEVDVVSAVDGVETEVEGLVRCEWFNSTTAGEKLMRTNWLKRPEYIIKEKWPVDLNLVDYCTRMKFVITPQTTGEHLLGVVSTGAAEVYVDGQLVLMREQEMDLIFESYMFQKPHLQRHTTYPMIADQPYTITLISRGASKEALSTLTTSQLGPMPLLEGTSLRFHEAYSIPSLTSAAATLASQYPIALVFVGKDADFESEGADQEGMALPSHQNALIAAVARANENVIVVNFSGSAVEMPWAEMGNVKAVIQAWYPGQEAGHAVAKVLTGEICPSGKLAQSFPCRIEDNPSFGNFPVGGDGVLRYVEGRDVGYRHFDRDGVRKARWPFGYGLSYTRFEYVEFGFVGESRIGGEKGILTISVEVKNIGNLVGKEIVQIYVVPPAHQVKESVSGSKRPVKELKGFTKVEVKPGAVIDAKIMLDKYAVSYWDEGLDAWRAEKGTYKALVAKSSVDVVGELEFEVEGEFTWKGV</sequence>
<keyword evidence="8 10" id="KW-0326">Glycosidase</keyword>
<dbReference type="PROSITE" id="PS51820">
    <property type="entry name" value="PA14"/>
    <property type="match status" value="1"/>
</dbReference>
<evidence type="ECO:0000256" key="4">
    <source>
        <dbReference type="ARBA" id="ARBA00012744"/>
    </source>
</evidence>
<accession>A0A9P4SE87</accession>
<keyword evidence="6" id="KW-0325">Glycoprotein</keyword>
<dbReference type="InterPro" id="IPR036962">
    <property type="entry name" value="Glyco_hydro_3_N_sf"/>
</dbReference>
<dbReference type="SUPFAM" id="SSF52279">
    <property type="entry name" value="Beta-D-glucan exohydrolase, C-terminal domain"/>
    <property type="match status" value="1"/>
</dbReference>
<organism evidence="12 13">
    <name type="scientific">Patellaria atrata CBS 101060</name>
    <dbReference type="NCBI Taxonomy" id="1346257"/>
    <lineage>
        <taxon>Eukaryota</taxon>
        <taxon>Fungi</taxon>
        <taxon>Dikarya</taxon>
        <taxon>Ascomycota</taxon>
        <taxon>Pezizomycotina</taxon>
        <taxon>Dothideomycetes</taxon>
        <taxon>Dothideomycetes incertae sedis</taxon>
        <taxon>Patellariales</taxon>
        <taxon>Patellariaceae</taxon>
        <taxon>Patellaria</taxon>
    </lineage>
</organism>
<dbReference type="PRINTS" id="PR00133">
    <property type="entry name" value="GLHYDRLASE3"/>
</dbReference>
<dbReference type="SMART" id="SM01217">
    <property type="entry name" value="Fn3_like"/>
    <property type="match status" value="1"/>
</dbReference>
<feature type="non-terminal residue" evidence="12">
    <location>
        <position position="866"/>
    </location>
</feature>
<reference evidence="12" key="1">
    <citation type="journal article" date="2020" name="Stud. Mycol.">
        <title>101 Dothideomycetes genomes: a test case for predicting lifestyles and emergence of pathogens.</title>
        <authorList>
            <person name="Haridas S."/>
            <person name="Albert R."/>
            <person name="Binder M."/>
            <person name="Bloem J."/>
            <person name="Labutti K."/>
            <person name="Salamov A."/>
            <person name="Andreopoulos B."/>
            <person name="Baker S."/>
            <person name="Barry K."/>
            <person name="Bills G."/>
            <person name="Bluhm B."/>
            <person name="Cannon C."/>
            <person name="Castanera R."/>
            <person name="Culley D."/>
            <person name="Daum C."/>
            <person name="Ezra D."/>
            <person name="Gonzalez J."/>
            <person name="Henrissat B."/>
            <person name="Kuo A."/>
            <person name="Liang C."/>
            <person name="Lipzen A."/>
            <person name="Lutzoni F."/>
            <person name="Magnuson J."/>
            <person name="Mondo S."/>
            <person name="Nolan M."/>
            <person name="Ohm R."/>
            <person name="Pangilinan J."/>
            <person name="Park H.-J."/>
            <person name="Ramirez L."/>
            <person name="Alfaro M."/>
            <person name="Sun H."/>
            <person name="Tritt A."/>
            <person name="Yoshinaga Y."/>
            <person name="Zwiers L.-H."/>
            <person name="Turgeon B."/>
            <person name="Goodwin S."/>
            <person name="Spatafora J."/>
            <person name="Crous P."/>
            <person name="Grigoriev I."/>
        </authorList>
    </citation>
    <scope>NUCLEOTIDE SEQUENCE</scope>
    <source>
        <strain evidence="12">CBS 101060</strain>
    </source>
</reference>
<keyword evidence="9 10" id="KW-0624">Polysaccharide degradation</keyword>
<dbReference type="FunFam" id="2.60.40.10:FF:000495">
    <property type="entry name" value="Periplasmic beta-glucosidase"/>
    <property type="match status" value="1"/>
</dbReference>
<dbReference type="Gene3D" id="3.40.50.1700">
    <property type="entry name" value="Glycoside hydrolase family 3 C-terminal domain"/>
    <property type="match status" value="1"/>
</dbReference>
<comment type="pathway">
    <text evidence="2 10">Glycan metabolism; cellulose degradation.</text>
</comment>
<dbReference type="GO" id="GO:0009251">
    <property type="term" value="P:glucan catabolic process"/>
    <property type="evidence" value="ECO:0007669"/>
    <property type="project" value="TreeGrafter"/>
</dbReference>
<feature type="domain" description="PA14" evidence="11">
    <location>
        <begin position="409"/>
        <end position="557"/>
    </location>
</feature>
<dbReference type="PANTHER" id="PTHR42715:SF3">
    <property type="entry name" value="BETA-GLUCOSIDASE B-RELATED"/>
    <property type="match status" value="1"/>
</dbReference>
<dbReference type="GO" id="GO:0008422">
    <property type="term" value="F:beta-glucosidase activity"/>
    <property type="evidence" value="ECO:0007669"/>
    <property type="project" value="UniProtKB-EC"/>
</dbReference>
<evidence type="ECO:0000259" key="11">
    <source>
        <dbReference type="PROSITE" id="PS51820"/>
    </source>
</evidence>
<comment type="similarity">
    <text evidence="3 10">Belongs to the glycosyl hydrolase 3 family.</text>
</comment>
<dbReference type="PROSITE" id="PS00775">
    <property type="entry name" value="GLYCOSYL_HYDROL_F3"/>
    <property type="match status" value="1"/>
</dbReference>
<dbReference type="InterPro" id="IPR001764">
    <property type="entry name" value="Glyco_hydro_3_N"/>
</dbReference>